<name>A0ABN7C1B8_9GAMM</name>
<reference evidence="1 2" key="1">
    <citation type="submission" date="2023-10" db="EMBL/GenBank/DDBJ databases">
        <title>Xenorhabdus taiwanensis sp. nov., a symbiotic bacterium associated with the entomopathogenic nematode Steinernema taiwanensis.</title>
        <authorList>
            <person name="Tseng C.T."/>
            <person name="Shu H.Y."/>
            <person name="Chen M.H."/>
            <person name="Fang Y.J."/>
            <person name="Wu T.L."/>
            <person name="Lin Y.C."/>
            <person name="Huang C.J."/>
        </authorList>
    </citation>
    <scope>NUCLEOTIDE SEQUENCE [LARGE SCALE GENOMIC DNA]</scope>
    <source>
        <strain evidence="1 2">TCT-1</strain>
    </source>
</reference>
<protein>
    <submittedName>
        <fullName evidence="1">Uncharacterized protein</fullName>
    </submittedName>
</protein>
<evidence type="ECO:0000313" key="2">
    <source>
        <dbReference type="Proteomes" id="UP001529514"/>
    </source>
</evidence>
<evidence type="ECO:0000313" key="1">
    <source>
        <dbReference type="EMBL" id="BET96369.1"/>
    </source>
</evidence>
<dbReference type="EMBL" id="AP028978">
    <property type="protein sequence ID" value="BET96369.1"/>
    <property type="molecule type" value="Genomic_DNA"/>
</dbReference>
<organism evidence="1 2">
    <name type="scientific">Xenorhabdus taiwanensis</name>
    <dbReference type="NCBI Taxonomy" id="3085177"/>
    <lineage>
        <taxon>Bacteria</taxon>
        <taxon>Pseudomonadati</taxon>
        <taxon>Pseudomonadota</taxon>
        <taxon>Gammaproteobacteria</taxon>
        <taxon>Enterobacterales</taxon>
        <taxon>Morganellaceae</taxon>
        <taxon>Xenorhabdus</taxon>
    </lineage>
</organism>
<accession>A0ABN7C1B8</accession>
<proteinExistence type="predicted"/>
<gene>
    <name evidence="1" type="ORF">TCT1_12900</name>
</gene>
<sequence>MNYLLIKLISKIYQQLQSGQDPIFGNARIYNSGALFQGDFLLMNVRNKCIDVSVYNGCDGTPRKIQYLQGICGKLTHKRNQ</sequence>
<dbReference type="Proteomes" id="UP001529514">
    <property type="component" value="Chromosome"/>
</dbReference>
<keyword evidence="2" id="KW-1185">Reference proteome</keyword>